<dbReference type="KEGG" id="eic:NT01EI_2548"/>
<dbReference type="AlphaFoldDB" id="C5BFY9"/>
<reference evidence="1 2" key="2">
    <citation type="journal article" date="2012" name="J. Bacteriol.">
        <title>Genome Sequence of Edwardsiella ictaluri 93-146, a Strain Associated with a Natural Channel Catfish Outbreak of Enteric Septicemia of Catfish.</title>
        <authorList>
            <person name="Williams M.L."/>
            <person name="Gillaspy A.F."/>
            <person name="Dyer D.W."/>
            <person name="Thune R.L."/>
            <person name="Waldbieser G.C."/>
            <person name="Schuster S.C."/>
            <person name="Gipson J."/>
            <person name="Zaitshik J."/>
            <person name="Landry C."/>
            <person name="Banes M.M."/>
            <person name="Lawrence M.L."/>
        </authorList>
    </citation>
    <scope>NUCLEOTIDE SEQUENCE [LARGE SCALE GENOMIC DNA]</scope>
    <source>
        <strain evidence="1 2">93-146</strain>
    </source>
</reference>
<dbReference type="Proteomes" id="UP000001485">
    <property type="component" value="Chromosome"/>
</dbReference>
<gene>
    <name evidence="1" type="ordered locus">NT01EI_2548</name>
</gene>
<accession>C5BFY9</accession>
<evidence type="ECO:0000313" key="1">
    <source>
        <dbReference type="EMBL" id="ACR69717.1"/>
    </source>
</evidence>
<dbReference type="EMBL" id="CP001600">
    <property type="protein sequence ID" value="ACR69717.1"/>
    <property type="molecule type" value="Genomic_DNA"/>
</dbReference>
<evidence type="ECO:0000313" key="2">
    <source>
        <dbReference type="Proteomes" id="UP000001485"/>
    </source>
</evidence>
<proteinExistence type="predicted"/>
<reference evidence="2" key="1">
    <citation type="submission" date="2009-03" db="EMBL/GenBank/DDBJ databases">
        <title>Complete genome sequence of Edwardsiella ictaluri 93-146.</title>
        <authorList>
            <person name="Williams M.L."/>
            <person name="Gillaspy A.F."/>
            <person name="Dyer D.W."/>
            <person name="Thune R.L."/>
            <person name="Waldbieser G.C."/>
            <person name="Schuster S.C."/>
            <person name="Gipson J."/>
            <person name="Zaitshik J."/>
            <person name="Landry C."/>
            <person name="Lawrence M.L."/>
        </authorList>
    </citation>
    <scope>NUCLEOTIDE SEQUENCE [LARGE SCALE GENOMIC DNA]</scope>
    <source>
        <strain evidence="2">93-146</strain>
    </source>
</reference>
<sequence>MPIIAPIPRDERRLMQKTIHKTHDKNYSRRLTAMLMLHRGDRVSDVARTLCCARSSVGRWINWFTLSGVAGLKSLPAGRARRWPFEHICSLLRELVKHAPGDFCYQRSRWSTELLTIKINGITGCQ</sequence>
<dbReference type="Pfam" id="PF13384">
    <property type="entry name" value="HTH_23"/>
    <property type="match status" value="1"/>
</dbReference>
<name>C5BFY9_EDWI9</name>
<protein>
    <submittedName>
        <fullName evidence="1">Uncharacterized protein</fullName>
    </submittedName>
</protein>
<organism evidence="1 2">
    <name type="scientific">Edwardsiella ictaluri (strain 93-146)</name>
    <dbReference type="NCBI Taxonomy" id="634503"/>
    <lineage>
        <taxon>Bacteria</taxon>
        <taxon>Pseudomonadati</taxon>
        <taxon>Pseudomonadota</taxon>
        <taxon>Gammaproteobacteria</taxon>
        <taxon>Enterobacterales</taxon>
        <taxon>Hafniaceae</taxon>
        <taxon>Edwardsiella</taxon>
    </lineage>
</organism>
<dbReference type="InterPro" id="IPR009057">
    <property type="entry name" value="Homeodomain-like_sf"/>
</dbReference>
<dbReference type="SUPFAM" id="SSF46689">
    <property type="entry name" value="Homeodomain-like"/>
    <property type="match status" value="1"/>
</dbReference>
<dbReference type="HOGENOM" id="CLU_107093_1_0_6"/>